<dbReference type="OrthoDB" id="9813147at2"/>
<dbReference type="InterPro" id="IPR020568">
    <property type="entry name" value="Ribosomal_Su5_D2-typ_SF"/>
</dbReference>
<dbReference type="Pfam" id="PF01078">
    <property type="entry name" value="Mg_chelatase"/>
    <property type="match status" value="1"/>
</dbReference>
<dbReference type="PROSITE" id="PS00676">
    <property type="entry name" value="SIGMA54_INTERACT_2"/>
    <property type="match status" value="1"/>
</dbReference>
<dbReference type="AlphaFoldDB" id="V8C8I5"/>
<keyword evidence="4" id="KW-1185">Reference proteome</keyword>
<feature type="domain" description="Mg chelatase-related protein C-terminal" evidence="2">
    <location>
        <begin position="418"/>
        <end position="509"/>
    </location>
</feature>
<dbReference type="NCBIfam" id="TIGR00368">
    <property type="entry name" value="YifB family Mg chelatase-like AAA ATPase"/>
    <property type="match status" value="1"/>
</dbReference>
<dbReference type="RefSeq" id="WP_023927855.1">
    <property type="nucleotide sequence ID" value="NZ_KI669454.1"/>
</dbReference>
<feature type="domain" description="Magnesium chelatase ChlI-like catalytic" evidence="1">
    <location>
        <begin position="208"/>
        <end position="411"/>
    </location>
</feature>
<gene>
    <name evidence="3" type="ORF">HMPREF2086_01129</name>
</gene>
<dbReference type="Pfam" id="PF13335">
    <property type="entry name" value="Mg_chelatase_C"/>
    <property type="match status" value="1"/>
</dbReference>
<dbReference type="STRING" id="1357400.HMPREF2086_01129"/>
<dbReference type="InterPro" id="IPR004482">
    <property type="entry name" value="Mg_chelat-rel"/>
</dbReference>
<dbReference type="Proteomes" id="UP000018731">
    <property type="component" value="Unassembled WGS sequence"/>
</dbReference>
<dbReference type="PANTHER" id="PTHR32039">
    <property type="entry name" value="MAGNESIUM-CHELATASE SUBUNIT CHLI"/>
    <property type="match status" value="1"/>
</dbReference>
<dbReference type="InterPro" id="IPR014721">
    <property type="entry name" value="Ribsml_uS5_D2-typ_fold_subgr"/>
</dbReference>
<proteinExistence type="predicted"/>
<reference evidence="3 4" key="1">
    <citation type="journal article" date="2014" name="Genome Announc.">
        <title>Draft genome sequences of six enterohepatic helicobacter species isolated from humans and one from rhesus macaques.</title>
        <authorList>
            <person name="Shen Z."/>
            <person name="Sheh A."/>
            <person name="Young S.K."/>
            <person name="Abouelliel A."/>
            <person name="Ward D.V."/>
            <person name="Earl A.M."/>
            <person name="Fox J.G."/>
        </authorList>
    </citation>
    <scope>NUCLEOTIDE SEQUENCE [LARGE SCALE GENOMIC DNA]</scope>
    <source>
        <strain evidence="3 4">MIT 99-5501</strain>
    </source>
</reference>
<dbReference type="InterPro" id="IPR025158">
    <property type="entry name" value="Mg_chelat-rel_C"/>
</dbReference>
<evidence type="ECO:0000313" key="3">
    <source>
        <dbReference type="EMBL" id="ETD23330.1"/>
    </source>
</evidence>
<dbReference type="InterPro" id="IPR000523">
    <property type="entry name" value="Mg_chelatse_chII-like_cat_dom"/>
</dbReference>
<name>V8C8I5_9HELI</name>
<dbReference type="InterPro" id="IPR045006">
    <property type="entry name" value="CHLI-like"/>
</dbReference>
<evidence type="ECO:0000313" key="4">
    <source>
        <dbReference type="Proteomes" id="UP000018731"/>
    </source>
</evidence>
<dbReference type="SUPFAM" id="SSF52540">
    <property type="entry name" value="P-loop containing nucleoside triphosphate hydrolases"/>
    <property type="match status" value="1"/>
</dbReference>
<dbReference type="Gene3D" id="3.40.50.300">
    <property type="entry name" value="P-loop containing nucleotide triphosphate hydrolases"/>
    <property type="match status" value="1"/>
</dbReference>
<dbReference type="Pfam" id="PF13541">
    <property type="entry name" value="ChlI"/>
    <property type="match status" value="1"/>
</dbReference>
<organism evidence="3 4">
    <name type="scientific">Helicobacter macacae MIT 99-5501</name>
    <dbReference type="NCBI Taxonomy" id="1357400"/>
    <lineage>
        <taxon>Bacteria</taxon>
        <taxon>Pseudomonadati</taxon>
        <taxon>Campylobacterota</taxon>
        <taxon>Epsilonproteobacteria</taxon>
        <taxon>Campylobacterales</taxon>
        <taxon>Helicobacteraceae</taxon>
        <taxon>Helicobacter</taxon>
    </lineage>
</organism>
<dbReference type="eggNOG" id="COG0606">
    <property type="taxonomic scope" value="Bacteria"/>
</dbReference>
<dbReference type="InterPro" id="IPR027417">
    <property type="entry name" value="P-loop_NTPase"/>
</dbReference>
<dbReference type="InterPro" id="IPR025943">
    <property type="entry name" value="Sigma_54_int_dom_ATP-bd_2"/>
</dbReference>
<dbReference type="HOGENOM" id="CLU_026145_1_1_7"/>
<evidence type="ECO:0000259" key="1">
    <source>
        <dbReference type="Pfam" id="PF01078"/>
    </source>
</evidence>
<dbReference type="Gene3D" id="3.30.230.10">
    <property type="match status" value="1"/>
</dbReference>
<protein>
    <submittedName>
        <fullName evidence="3">Mg chelatase-like protein</fullName>
    </submittedName>
</protein>
<sequence length="512" mass="56803">MVNKILCATRNGIGGEIVEVQATFVRALPAFVITGLANNAIQESKQRIQSALNHINFTFPPLKIAVHLSPADIAKSGSHFDLPIALLIALQKQGTNASEEQKWFAFGELGLDGEIRHSEAIYPLLLEVSLLYPNAKVIVPKEGENLFCHIPNLRLFYASNLKDALEIIQNADLQNDSTESAPKPKSLDFASININGEEFYHTRVFSSDFAQVRGQEIAKRAALIAASGMHNIIFEGSPGCGKSMIAKRMREILPPMSLSEIIQCVRLQAISGQKATYSPLRPFRNPHQSASKSSILGSATQSEAKPGEIALAHNGILFFDELPHFSKEVLEALREPLENNELVISRVHSKIAYPTSFLFVGAQNPCPCGNLLSLSKECRCSQKEIASYRARLSEPFLDRIDMFIQMQENEQDAKPSITSAQMQEAVFGAYKAQIKRGQKHANGKLNEKEIEEFCTLSEESQRLLLQAAQRFSLSHRSIQKLKKLSRTIADLDAKEEIGKSHLLEALNYRRVG</sequence>
<dbReference type="PATRIC" id="fig|1357400.3.peg.1534"/>
<dbReference type="PANTHER" id="PTHR32039:SF7">
    <property type="entry name" value="COMPETENCE PROTEIN COMM"/>
    <property type="match status" value="1"/>
</dbReference>
<dbReference type="GO" id="GO:0005524">
    <property type="term" value="F:ATP binding"/>
    <property type="evidence" value="ECO:0007669"/>
    <property type="project" value="InterPro"/>
</dbReference>
<evidence type="ECO:0000259" key="2">
    <source>
        <dbReference type="Pfam" id="PF13335"/>
    </source>
</evidence>
<dbReference type="EMBL" id="AZJI01000005">
    <property type="protein sequence ID" value="ETD23330.1"/>
    <property type="molecule type" value="Genomic_DNA"/>
</dbReference>
<dbReference type="SUPFAM" id="SSF54211">
    <property type="entry name" value="Ribosomal protein S5 domain 2-like"/>
    <property type="match status" value="1"/>
</dbReference>
<accession>V8C8I5</accession>
<comment type="caution">
    <text evidence="3">The sequence shown here is derived from an EMBL/GenBank/DDBJ whole genome shotgun (WGS) entry which is preliminary data.</text>
</comment>